<comment type="subcellular location">
    <subcellularLocation>
        <location evidence="1 6">Cytoplasm</location>
        <location evidence="1 6">Cytosol</location>
    </subcellularLocation>
</comment>
<keyword evidence="3 6" id="KW-0963">Cytoplasm</keyword>
<evidence type="ECO:0000256" key="5">
    <source>
        <dbReference type="ARBA" id="ARBA00023186"/>
    </source>
</evidence>
<dbReference type="Gene3D" id="1.20.120.340">
    <property type="entry name" value="Flagellar protein FliS"/>
    <property type="match status" value="1"/>
</dbReference>
<evidence type="ECO:0000256" key="1">
    <source>
        <dbReference type="ARBA" id="ARBA00004514"/>
    </source>
</evidence>
<dbReference type="CDD" id="cd16098">
    <property type="entry name" value="FliS"/>
    <property type="match status" value="1"/>
</dbReference>
<dbReference type="RefSeq" id="WP_104423738.1">
    <property type="nucleotide sequence ID" value="NZ_PTIY01000006.1"/>
</dbReference>
<dbReference type="NCBIfam" id="TIGR00208">
    <property type="entry name" value="fliS"/>
    <property type="match status" value="1"/>
</dbReference>
<keyword evidence="8" id="KW-1185">Reference proteome</keyword>
<keyword evidence="5" id="KW-0143">Chaperone</keyword>
<dbReference type="PIRSF" id="PIRSF039090">
    <property type="entry name" value="Flis"/>
    <property type="match status" value="1"/>
</dbReference>
<evidence type="ECO:0000256" key="3">
    <source>
        <dbReference type="ARBA" id="ARBA00022490"/>
    </source>
</evidence>
<dbReference type="Proteomes" id="UP000238071">
    <property type="component" value="Unassembled WGS sequence"/>
</dbReference>
<dbReference type="GO" id="GO:0071973">
    <property type="term" value="P:bacterial-type flagellum-dependent cell motility"/>
    <property type="evidence" value="ECO:0007669"/>
    <property type="project" value="TreeGrafter"/>
</dbReference>
<keyword evidence="7" id="KW-0282">Flagellum</keyword>
<accession>A0A2S6H358</accession>
<dbReference type="Pfam" id="PF02561">
    <property type="entry name" value="FliS"/>
    <property type="match status" value="1"/>
</dbReference>
<comment type="caution">
    <text evidence="7">The sequence shown here is derived from an EMBL/GenBank/DDBJ whole genome shotgun (WGS) entry which is preliminary data.</text>
</comment>
<protein>
    <recommendedName>
        <fullName evidence="6">Flagellar secretion chaperone FliS</fullName>
    </recommendedName>
</protein>
<keyword evidence="7" id="KW-0969">Cilium</keyword>
<evidence type="ECO:0000313" key="8">
    <source>
        <dbReference type="Proteomes" id="UP000238071"/>
    </source>
</evidence>
<sequence>MNAVSAIKQYQQVSVNSSVMGASPHRLVQMLMEGALERIAIARESMARNEIAMKGQNIGHAIQIVGGLQSSLNIEAGGEVAENLSNLYDYMVRRLLAANNQNDESILDEVSGLMVEIKMGWDAMPDAYKH</sequence>
<evidence type="ECO:0000256" key="2">
    <source>
        <dbReference type="ARBA" id="ARBA00008787"/>
    </source>
</evidence>
<proteinExistence type="inferred from homology"/>
<dbReference type="InterPro" id="IPR003713">
    <property type="entry name" value="FliS"/>
</dbReference>
<evidence type="ECO:0000256" key="6">
    <source>
        <dbReference type="PIRNR" id="PIRNR039090"/>
    </source>
</evidence>
<dbReference type="GO" id="GO:0044780">
    <property type="term" value="P:bacterial-type flagellum assembly"/>
    <property type="evidence" value="ECO:0007669"/>
    <property type="project" value="InterPro"/>
</dbReference>
<dbReference type="SUPFAM" id="SSF101116">
    <property type="entry name" value="Flagellar export chaperone FliS"/>
    <property type="match status" value="1"/>
</dbReference>
<keyword evidence="4 6" id="KW-1005">Bacterial flagellum biogenesis</keyword>
<dbReference type="OrthoDB" id="9792010at2"/>
<dbReference type="EMBL" id="PTIY01000006">
    <property type="protein sequence ID" value="PPK71867.1"/>
    <property type="molecule type" value="Genomic_DNA"/>
</dbReference>
<dbReference type="GO" id="GO:0005829">
    <property type="term" value="C:cytosol"/>
    <property type="evidence" value="ECO:0007669"/>
    <property type="project" value="UniProtKB-SubCell"/>
</dbReference>
<evidence type="ECO:0000313" key="7">
    <source>
        <dbReference type="EMBL" id="PPK71867.1"/>
    </source>
</evidence>
<dbReference type="InterPro" id="IPR036584">
    <property type="entry name" value="FliS_sf"/>
</dbReference>
<gene>
    <name evidence="7" type="ORF">B0F88_106220</name>
</gene>
<reference evidence="7 8" key="1">
    <citation type="submission" date="2018-02" db="EMBL/GenBank/DDBJ databases">
        <title>Subsurface microbial communities from deep shales in Ohio and West Virginia, USA.</title>
        <authorList>
            <person name="Wrighton K."/>
        </authorList>
    </citation>
    <scope>NUCLEOTIDE SEQUENCE [LARGE SCALE GENOMIC DNA]</scope>
    <source>
        <strain evidence="7 8">OWC-G53F</strain>
    </source>
</reference>
<name>A0A2S6H358_9GAMM</name>
<keyword evidence="7" id="KW-0966">Cell projection</keyword>
<organism evidence="7 8">
    <name type="scientific">Methylobacter tundripaludum</name>
    <dbReference type="NCBI Taxonomy" id="173365"/>
    <lineage>
        <taxon>Bacteria</taxon>
        <taxon>Pseudomonadati</taxon>
        <taxon>Pseudomonadota</taxon>
        <taxon>Gammaproteobacteria</taxon>
        <taxon>Methylococcales</taxon>
        <taxon>Methylococcaceae</taxon>
        <taxon>Methylobacter</taxon>
    </lineage>
</organism>
<comment type="similarity">
    <text evidence="2 6">Belongs to the FliS family.</text>
</comment>
<dbReference type="PANTHER" id="PTHR34773">
    <property type="entry name" value="FLAGELLAR SECRETION CHAPERONE FLIS"/>
    <property type="match status" value="1"/>
</dbReference>
<evidence type="ECO:0000256" key="4">
    <source>
        <dbReference type="ARBA" id="ARBA00022795"/>
    </source>
</evidence>
<dbReference type="AlphaFoldDB" id="A0A2S6H358"/>
<dbReference type="PANTHER" id="PTHR34773:SF1">
    <property type="entry name" value="FLAGELLAR SECRETION CHAPERONE FLIS"/>
    <property type="match status" value="1"/>
</dbReference>